<evidence type="ECO:0000256" key="6">
    <source>
        <dbReference type="RuleBase" id="RU000487"/>
    </source>
</evidence>
<sequence>MVSILENQRIVCDIGTGTMKVGFAGEDAPRAVFSSMVDVPHHARDRVGMGQKEGDVGDEAESKRHAISLGYPIEHGVVKNWEGMEKIWRRIFDDELHVDPTEHVVLFTEPPLNPKTEREKMAELLFETFEVPAIYIAPQPMLSLYARGRLNGTVLNSGDGVSYAVPCFLGAHIYDAITRIDVAGGDVTDSLMASLTGRGYDVSDRERVREIKEKLGYIAVDYEVEMERSSSALTQYTLPDGRSFAIGTERFRDPEVLFRPSLIGREGPDYGELFDNIILTGGSTLLPGFAKRLEKEIAVFDKLEGINLKKRIVATPERRLGVWIGGSMVAAMGPYAEVYQNRIPLAVEFPRLCRLETDVDAKFSERGGWVENRLEWEWRRRREPRGREIGELGRLLEKLRGWDPKRDTLDVWEWDVDVEEGFTVKNCRERFIEGCEGGSISEGEVTLWNNLIPRKINIFMWRSRMGRIPTRVALNDRGIDLDSILCPWCGEEVENIDHALVNCREVKNLWIRLGKWWSKNLEGIGSLSQLIQEDVAILKAYKGRSIWIIVKWAALYLIWQDRNNTIFKQSKSNLGDCYFVWQRMIFEWINSKSSRI</sequence>
<keyword evidence="9" id="KW-1185">Reference proteome</keyword>
<dbReference type="Proteomes" id="UP001172457">
    <property type="component" value="Chromosome 3"/>
</dbReference>
<dbReference type="GO" id="GO:0005856">
    <property type="term" value="C:cytoskeleton"/>
    <property type="evidence" value="ECO:0007669"/>
    <property type="project" value="UniProtKB-SubCell"/>
</dbReference>
<name>A0AA38TAS3_9ASTR</name>
<evidence type="ECO:0000256" key="3">
    <source>
        <dbReference type="ARBA" id="ARBA00022741"/>
    </source>
</evidence>
<evidence type="ECO:0000259" key="7">
    <source>
        <dbReference type="Pfam" id="PF13966"/>
    </source>
</evidence>
<dbReference type="InterPro" id="IPR004000">
    <property type="entry name" value="Actin"/>
</dbReference>
<accession>A0AA38TAS3</accession>
<protein>
    <recommendedName>
        <fullName evidence="7">Reverse transcriptase zinc-binding domain-containing protein</fullName>
    </recommendedName>
</protein>
<evidence type="ECO:0000256" key="1">
    <source>
        <dbReference type="ARBA" id="ARBA00004245"/>
    </source>
</evidence>
<dbReference type="FunFam" id="3.90.640.10:FF:000007">
    <property type="entry name" value="Actin like 7B"/>
    <property type="match status" value="1"/>
</dbReference>
<gene>
    <name evidence="8" type="ORF">OSB04_012118</name>
</gene>
<keyword evidence="3" id="KW-0547">Nucleotide-binding</keyword>
<evidence type="ECO:0000256" key="2">
    <source>
        <dbReference type="ARBA" id="ARBA00022490"/>
    </source>
</evidence>
<dbReference type="FunFam" id="3.30.420.40:FF:000148">
    <property type="entry name" value="Actin, alpha skeletal muscle"/>
    <property type="match status" value="1"/>
</dbReference>
<dbReference type="SUPFAM" id="SSF53067">
    <property type="entry name" value="Actin-like ATPase domain"/>
    <property type="match status" value="2"/>
</dbReference>
<organism evidence="8 9">
    <name type="scientific">Centaurea solstitialis</name>
    <name type="common">yellow star-thistle</name>
    <dbReference type="NCBI Taxonomy" id="347529"/>
    <lineage>
        <taxon>Eukaryota</taxon>
        <taxon>Viridiplantae</taxon>
        <taxon>Streptophyta</taxon>
        <taxon>Embryophyta</taxon>
        <taxon>Tracheophyta</taxon>
        <taxon>Spermatophyta</taxon>
        <taxon>Magnoliopsida</taxon>
        <taxon>eudicotyledons</taxon>
        <taxon>Gunneridae</taxon>
        <taxon>Pentapetalae</taxon>
        <taxon>asterids</taxon>
        <taxon>campanulids</taxon>
        <taxon>Asterales</taxon>
        <taxon>Asteraceae</taxon>
        <taxon>Carduoideae</taxon>
        <taxon>Cardueae</taxon>
        <taxon>Centaureinae</taxon>
        <taxon>Centaurea</taxon>
    </lineage>
</organism>
<keyword evidence="4" id="KW-0067">ATP-binding</keyword>
<evidence type="ECO:0000313" key="8">
    <source>
        <dbReference type="EMBL" id="KAJ9557504.1"/>
    </source>
</evidence>
<keyword evidence="2" id="KW-0963">Cytoplasm</keyword>
<dbReference type="InterPro" id="IPR026960">
    <property type="entry name" value="RVT-Znf"/>
</dbReference>
<dbReference type="GO" id="GO:0005524">
    <property type="term" value="F:ATP binding"/>
    <property type="evidence" value="ECO:0007669"/>
    <property type="project" value="UniProtKB-KW"/>
</dbReference>
<proteinExistence type="inferred from homology"/>
<dbReference type="AlphaFoldDB" id="A0AA38TAS3"/>
<evidence type="ECO:0000313" key="9">
    <source>
        <dbReference type="Proteomes" id="UP001172457"/>
    </source>
</evidence>
<dbReference type="EMBL" id="JARYMX010000003">
    <property type="protein sequence ID" value="KAJ9557504.1"/>
    <property type="molecule type" value="Genomic_DNA"/>
</dbReference>
<keyword evidence="5" id="KW-0206">Cytoskeleton</keyword>
<dbReference type="Gene3D" id="3.30.420.40">
    <property type="match status" value="2"/>
</dbReference>
<evidence type="ECO:0000256" key="4">
    <source>
        <dbReference type="ARBA" id="ARBA00022840"/>
    </source>
</evidence>
<dbReference type="InterPro" id="IPR043129">
    <property type="entry name" value="ATPase_NBD"/>
</dbReference>
<reference evidence="8" key="1">
    <citation type="submission" date="2023-03" db="EMBL/GenBank/DDBJ databases">
        <title>Chromosome-scale reference genome and RAD-based genetic map of yellow starthistle (Centaurea solstitialis) reveal putative structural variation and QTLs associated with invader traits.</title>
        <authorList>
            <person name="Reatini B."/>
            <person name="Cang F.A."/>
            <person name="Jiang Q."/>
            <person name="Mckibben M.T.W."/>
            <person name="Barker M.S."/>
            <person name="Rieseberg L.H."/>
            <person name="Dlugosch K.M."/>
        </authorList>
    </citation>
    <scope>NUCLEOTIDE SEQUENCE</scope>
    <source>
        <strain evidence="8">CAN-66</strain>
        <tissue evidence="8">Leaf</tissue>
    </source>
</reference>
<dbReference type="Pfam" id="PF13966">
    <property type="entry name" value="zf-RVT"/>
    <property type="match status" value="1"/>
</dbReference>
<dbReference type="PANTHER" id="PTHR11937">
    <property type="entry name" value="ACTIN"/>
    <property type="match status" value="1"/>
</dbReference>
<feature type="domain" description="Reverse transcriptase zinc-binding" evidence="7">
    <location>
        <begin position="446"/>
        <end position="510"/>
    </location>
</feature>
<comment type="subcellular location">
    <subcellularLocation>
        <location evidence="1">Cytoplasm</location>
        <location evidence="1">Cytoskeleton</location>
    </subcellularLocation>
</comment>
<dbReference type="SMART" id="SM00268">
    <property type="entry name" value="ACTIN"/>
    <property type="match status" value="1"/>
</dbReference>
<comment type="similarity">
    <text evidence="6">Belongs to the actin family.</text>
</comment>
<dbReference type="Gene3D" id="3.90.640.10">
    <property type="entry name" value="Actin, Chain A, domain 4"/>
    <property type="match status" value="1"/>
</dbReference>
<dbReference type="PRINTS" id="PR00190">
    <property type="entry name" value="ACTIN"/>
</dbReference>
<dbReference type="Pfam" id="PF00022">
    <property type="entry name" value="Actin"/>
    <property type="match status" value="2"/>
</dbReference>
<comment type="caution">
    <text evidence="8">The sequence shown here is derived from an EMBL/GenBank/DDBJ whole genome shotgun (WGS) entry which is preliminary data.</text>
</comment>
<evidence type="ECO:0000256" key="5">
    <source>
        <dbReference type="ARBA" id="ARBA00023212"/>
    </source>
</evidence>